<organism evidence="9 10">
    <name type="scientific">Peribacillus psychrosaccharolyticus</name>
    <name type="common">Bacillus psychrosaccharolyticus</name>
    <dbReference type="NCBI Taxonomy" id="1407"/>
    <lineage>
        <taxon>Bacteria</taxon>
        <taxon>Bacillati</taxon>
        <taxon>Bacillota</taxon>
        <taxon>Bacilli</taxon>
        <taxon>Bacillales</taxon>
        <taxon>Bacillaceae</taxon>
        <taxon>Peribacillus</taxon>
    </lineage>
</organism>
<dbReference type="InterPro" id="IPR019758">
    <property type="entry name" value="Pept_S26A_signal_pept_1_CS"/>
</dbReference>
<evidence type="ECO:0000313" key="9">
    <source>
        <dbReference type="EMBL" id="QQT02104.1"/>
    </source>
</evidence>
<evidence type="ECO:0000256" key="7">
    <source>
        <dbReference type="RuleBase" id="RU362042"/>
    </source>
</evidence>
<dbReference type="EC" id="3.4.21.89" evidence="4 7"/>
<dbReference type="InterPro" id="IPR000223">
    <property type="entry name" value="Pept_S26A_signal_pept_1"/>
</dbReference>
<accession>A0A974NQD6</accession>
<dbReference type="SUPFAM" id="SSF51306">
    <property type="entry name" value="LexA/Signal peptidase"/>
    <property type="match status" value="1"/>
</dbReference>
<feature type="active site" evidence="6">
    <location>
        <position position="78"/>
    </location>
</feature>
<dbReference type="Pfam" id="PF10502">
    <property type="entry name" value="Peptidase_S26"/>
    <property type="match status" value="1"/>
</dbReference>
<feature type="transmembrane region" description="Helical" evidence="7">
    <location>
        <begin position="12"/>
        <end position="33"/>
    </location>
</feature>
<evidence type="ECO:0000313" key="10">
    <source>
        <dbReference type="Proteomes" id="UP000595254"/>
    </source>
</evidence>
<dbReference type="PANTHER" id="PTHR43390">
    <property type="entry name" value="SIGNAL PEPTIDASE I"/>
    <property type="match status" value="1"/>
</dbReference>
<protein>
    <recommendedName>
        <fullName evidence="4 7">Signal peptidase I</fullName>
        <ecNumber evidence="4 7">3.4.21.89</ecNumber>
    </recommendedName>
</protein>
<dbReference type="GO" id="GO:0004252">
    <property type="term" value="F:serine-type endopeptidase activity"/>
    <property type="evidence" value="ECO:0007669"/>
    <property type="project" value="InterPro"/>
</dbReference>
<dbReference type="Proteomes" id="UP000595254">
    <property type="component" value="Chromosome"/>
</dbReference>
<evidence type="ECO:0000256" key="1">
    <source>
        <dbReference type="ARBA" id="ARBA00000677"/>
    </source>
</evidence>
<dbReference type="PROSITE" id="PS00761">
    <property type="entry name" value="SPASE_I_3"/>
    <property type="match status" value="1"/>
</dbReference>
<dbReference type="GO" id="GO:0005886">
    <property type="term" value="C:plasma membrane"/>
    <property type="evidence" value="ECO:0007669"/>
    <property type="project" value="UniProtKB-SubCell"/>
</dbReference>
<dbReference type="KEGG" id="ppsr:I6J18_09830"/>
<evidence type="ECO:0000259" key="8">
    <source>
        <dbReference type="Pfam" id="PF10502"/>
    </source>
</evidence>
<reference evidence="9 10" key="1">
    <citation type="submission" date="2021-01" db="EMBL/GenBank/DDBJ databases">
        <title>FDA dAtabase for Regulatory Grade micrObial Sequences (FDA-ARGOS): Supporting development and validation of Infectious Disease Dx tests.</title>
        <authorList>
            <person name="Nelson B."/>
            <person name="Plummer A."/>
            <person name="Tallon L."/>
            <person name="Sadzewicz L."/>
            <person name="Zhao X."/>
            <person name="Boylan J."/>
            <person name="Ott S."/>
            <person name="Bowen H."/>
            <person name="Vavikolanu K."/>
            <person name="Mehta A."/>
            <person name="Aluvathingal J."/>
            <person name="Nadendla S."/>
            <person name="Myers T."/>
            <person name="Yan Y."/>
            <person name="Sichtig H."/>
        </authorList>
    </citation>
    <scope>NUCLEOTIDE SEQUENCE [LARGE SCALE GENOMIC DNA]</scope>
    <source>
        <strain evidence="9 10">FDAARGOS_1161</strain>
    </source>
</reference>
<dbReference type="NCBIfam" id="TIGR02227">
    <property type="entry name" value="sigpep_I_bact"/>
    <property type="match status" value="1"/>
</dbReference>
<dbReference type="PROSITE" id="PS00760">
    <property type="entry name" value="SPASE_I_2"/>
    <property type="match status" value="1"/>
</dbReference>
<dbReference type="EMBL" id="CP068053">
    <property type="protein sequence ID" value="QQT02104.1"/>
    <property type="molecule type" value="Genomic_DNA"/>
</dbReference>
<keyword evidence="7" id="KW-0812">Transmembrane</keyword>
<sequence length="178" mass="20545">MEEKKSSFKIRNILAVFIIFLVVRAFFFTNYVVDGQSMEPYLGEGNKLIVDQVVYQLSSVKRFDVIVFHANRKDDYVKRVIGIPGDVISYQDDKLIINEKEFSEPYLEKIEHPFLGQHLTGDFTLKELTGVERIPKGKVFVLGDNRLKSMDSRHIGLISIDRIIGKVDLKYWPLLGSF</sequence>
<gene>
    <name evidence="9" type="primary">lepB</name>
    <name evidence="9" type="ORF">I6J18_09830</name>
</gene>
<keyword evidence="7" id="KW-0645">Protease</keyword>
<dbReference type="Gene3D" id="2.10.109.10">
    <property type="entry name" value="Umud Fragment, subunit A"/>
    <property type="match status" value="1"/>
</dbReference>
<keyword evidence="10" id="KW-1185">Reference proteome</keyword>
<dbReference type="PRINTS" id="PR00727">
    <property type="entry name" value="LEADERPTASE"/>
</dbReference>
<comment type="catalytic activity">
    <reaction evidence="1 7">
        <text>Cleavage of hydrophobic, N-terminal signal or leader sequences from secreted and periplasmic proteins.</text>
        <dbReference type="EC" id="3.4.21.89"/>
    </reaction>
</comment>
<dbReference type="PANTHER" id="PTHR43390:SF1">
    <property type="entry name" value="CHLOROPLAST PROCESSING PEPTIDASE"/>
    <property type="match status" value="1"/>
</dbReference>
<evidence type="ECO:0000256" key="5">
    <source>
        <dbReference type="ARBA" id="ARBA00022801"/>
    </source>
</evidence>
<name>A0A974NQD6_PERPY</name>
<dbReference type="InterPro" id="IPR019757">
    <property type="entry name" value="Pept_S26A_signal_pept_1_Lys-AS"/>
</dbReference>
<comment type="subcellular location">
    <subcellularLocation>
        <location evidence="2">Cell membrane</location>
        <topology evidence="2">Single-pass type II membrane protein</topology>
    </subcellularLocation>
    <subcellularLocation>
        <location evidence="7">Membrane</location>
        <topology evidence="7">Single-pass type II membrane protein</topology>
    </subcellularLocation>
</comment>
<evidence type="ECO:0000256" key="3">
    <source>
        <dbReference type="ARBA" id="ARBA00009370"/>
    </source>
</evidence>
<proteinExistence type="inferred from homology"/>
<dbReference type="CDD" id="cd06530">
    <property type="entry name" value="S26_SPase_I"/>
    <property type="match status" value="1"/>
</dbReference>
<dbReference type="InterPro" id="IPR036286">
    <property type="entry name" value="LexA/Signal_pep-like_sf"/>
</dbReference>
<dbReference type="InterPro" id="IPR019533">
    <property type="entry name" value="Peptidase_S26"/>
</dbReference>
<evidence type="ECO:0000256" key="2">
    <source>
        <dbReference type="ARBA" id="ARBA00004401"/>
    </source>
</evidence>
<dbReference type="GO" id="GO:0006465">
    <property type="term" value="P:signal peptide processing"/>
    <property type="evidence" value="ECO:0007669"/>
    <property type="project" value="InterPro"/>
</dbReference>
<dbReference type="AlphaFoldDB" id="A0A974NQD6"/>
<dbReference type="GO" id="GO:0009003">
    <property type="term" value="F:signal peptidase activity"/>
    <property type="evidence" value="ECO:0007669"/>
    <property type="project" value="UniProtKB-EC"/>
</dbReference>
<feature type="active site" evidence="6">
    <location>
        <position position="37"/>
    </location>
</feature>
<keyword evidence="7" id="KW-1133">Transmembrane helix</keyword>
<comment type="similarity">
    <text evidence="3 7">Belongs to the peptidase S26 family.</text>
</comment>
<keyword evidence="5 7" id="KW-0378">Hydrolase</keyword>
<feature type="domain" description="Peptidase S26" evidence="8">
    <location>
        <begin position="12"/>
        <end position="172"/>
    </location>
</feature>
<dbReference type="RefSeq" id="WP_040376018.1">
    <property type="nucleotide sequence ID" value="NZ_CP068053.1"/>
</dbReference>
<keyword evidence="7" id="KW-0472">Membrane</keyword>
<evidence type="ECO:0000256" key="6">
    <source>
        <dbReference type="PIRSR" id="PIRSR600223-1"/>
    </source>
</evidence>
<evidence type="ECO:0000256" key="4">
    <source>
        <dbReference type="ARBA" id="ARBA00013208"/>
    </source>
</evidence>